<accession>A0AAE3LNH3</accession>
<gene>
    <name evidence="1" type="ORF">OEV98_14295</name>
</gene>
<proteinExistence type="predicted"/>
<name>A0AAE3LNH3_9BACI</name>
<dbReference type="Proteomes" id="UP001209318">
    <property type="component" value="Unassembled WGS sequence"/>
</dbReference>
<dbReference type="RefSeq" id="WP_263074034.1">
    <property type="nucleotide sequence ID" value="NZ_JAOUSF010000005.1"/>
</dbReference>
<evidence type="ECO:0000313" key="2">
    <source>
        <dbReference type="Proteomes" id="UP001209318"/>
    </source>
</evidence>
<dbReference type="EMBL" id="JAOUSF010000005">
    <property type="protein sequence ID" value="MCU9614710.1"/>
    <property type="molecule type" value="Genomic_DNA"/>
</dbReference>
<reference evidence="1" key="1">
    <citation type="submission" date="2022-10" db="EMBL/GenBank/DDBJ databases">
        <title>Description of Fervidibacillus gen. nov. in the family Fervidibacillaceae fam. nov. with two species, Fervidibacillus albus sp. nov., and Fervidibacillus halotolerans sp. nov., isolated from tidal flat sediments.</title>
        <authorList>
            <person name="Kwon K.K."/>
            <person name="Yang S.-H."/>
        </authorList>
    </citation>
    <scope>NUCLEOTIDE SEQUENCE</scope>
    <source>
        <strain evidence="1">JCM 19140</strain>
    </source>
</reference>
<sequence length="75" mass="8681">MFVIHYLENQSIVLTLLSSHIPSVDEDVRIKGRKGKIISIKEINDKHVQVQVLFEKITKNQPISTVDSKKKKKIR</sequence>
<keyword evidence="2" id="KW-1185">Reference proteome</keyword>
<organism evidence="1 2">
    <name type="scientific">Perspicuibacillus lycopersici</name>
    <dbReference type="NCBI Taxonomy" id="1325689"/>
    <lineage>
        <taxon>Bacteria</taxon>
        <taxon>Bacillati</taxon>
        <taxon>Bacillota</taxon>
        <taxon>Bacilli</taxon>
        <taxon>Bacillales</taxon>
        <taxon>Bacillaceae</taxon>
        <taxon>Perspicuibacillus</taxon>
    </lineage>
</organism>
<protein>
    <submittedName>
        <fullName evidence="1">Uncharacterized protein</fullName>
    </submittedName>
</protein>
<evidence type="ECO:0000313" key="1">
    <source>
        <dbReference type="EMBL" id="MCU9614710.1"/>
    </source>
</evidence>
<dbReference type="AlphaFoldDB" id="A0AAE3LNH3"/>
<comment type="caution">
    <text evidence="1">The sequence shown here is derived from an EMBL/GenBank/DDBJ whole genome shotgun (WGS) entry which is preliminary data.</text>
</comment>